<dbReference type="Gene3D" id="2.20.28.10">
    <property type="match status" value="1"/>
</dbReference>
<dbReference type="Proteomes" id="UP000323708">
    <property type="component" value="Unassembled WGS sequence"/>
</dbReference>
<evidence type="ECO:0000256" key="7">
    <source>
        <dbReference type="ARBA" id="ARBA00023004"/>
    </source>
</evidence>
<keyword evidence="4" id="KW-0813">Transport</keyword>
<comment type="caution">
    <text evidence="9">The sequence shown here is derived from an EMBL/GenBank/DDBJ whole genome shotgun (WGS) entry which is preliminary data.</text>
</comment>
<dbReference type="SUPFAM" id="SSF57802">
    <property type="entry name" value="Rubredoxin-like"/>
    <property type="match status" value="1"/>
</dbReference>
<dbReference type="InterPro" id="IPR038530">
    <property type="entry name" value="NiFe-hyd_HybE_sf"/>
</dbReference>
<dbReference type="InterPro" id="IPR018527">
    <property type="entry name" value="Rubredoxin_Fe_BS"/>
</dbReference>
<keyword evidence="6" id="KW-0249">Electron transport</keyword>
<evidence type="ECO:0000256" key="5">
    <source>
        <dbReference type="ARBA" id="ARBA00022723"/>
    </source>
</evidence>
<comment type="cofactor">
    <cofactor evidence="1">
        <name>Fe(3+)</name>
        <dbReference type="ChEBI" id="CHEBI:29034"/>
    </cofactor>
</comment>
<dbReference type="Pfam" id="PF00301">
    <property type="entry name" value="Rubredoxin"/>
    <property type="match status" value="1"/>
</dbReference>
<evidence type="ECO:0000313" key="10">
    <source>
        <dbReference type="Proteomes" id="UP000323708"/>
    </source>
</evidence>
<dbReference type="EMBL" id="VTUX01000007">
    <property type="protein sequence ID" value="KAA1189675.1"/>
    <property type="molecule type" value="Genomic_DNA"/>
</dbReference>
<evidence type="ECO:0000256" key="3">
    <source>
        <dbReference type="ARBA" id="ARBA00006532"/>
    </source>
</evidence>
<evidence type="ECO:0000256" key="6">
    <source>
        <dbReference type="ARBA" id="ARBA00022982"/>
    </source>
</evidence>
<evidence type="ECO:0000256" key="4">
    <source>
        <dbReference type="ARBA" id="ARBA00022448"/>
    </source>
</evidence>
<dbReference type="PANTHER" id="PTHR47627:SF1">
    <property type="entry name" value="RUBREDOXIN-1-RELATED"/>
    <property type="match status" value="1"/>
</dbReference>
<dbReference type="InterPro" id="IPR023994">
    <property type="entry name" value="NiFe-hyd_HybE"/>
</dbReference>
<evidence type="ECO:0000256" key="1">
    <source>
        <dbReference type="ARBA" id="ARBA00001965"/>
    </source>
</evidence>
<feature type="domain" description="Rubredoxin-like" evidence="8">
    <location>
        <begin position="18"/>
        <end position="69"/>
    </location>
</feature>
<dbReference type="AlphaFoldDB" id="A0A5B0WTP7"/>
<gene>
    <name evidence="9" type="primary">hybE</name>
    <name evidence="9" type="ORF">F0M18_15105</name>
</gene>
<evidence type="ECO:0000256" key="2">
    <source>
        <dbReference type="ARBA" id="ARBA00005337"/>
    </source>
</evidence>
<dbReference type="NCBIfam" id="TIGR03993">
    <property type="entry name" value="hydrog_HybE"/>
    <property type="match status" value="1"/>
</dbReference>
<accession>A0A5B0WTP7</accession>
<comment type="similarity">
    <text evidence="3">Belongs to the HupJ family.</text>
</comment>
<dbReference type="GO" id="GO:0043448">
    <property type="term" value="P:alkane catabolic process"/>
    <property type="evidence" value="ECO:0007669"/>
    <property type="project" value="TreeGrafter"/>
</dbReference>
<keyword evidence="7" id="KW-0408">Iron</keyword>
<dbReference type="GO" id="GO:0005506">
    <property type="term" value="F:iron ion binding"/>
    <property type="evidence" value="ECO:0007669"/>
    <property type="project" value="InterPro"/>
</dbReference>
<dbReference type="RefSeq" id="WP_149612285.1">
    <property type="nucleotide sequence ID" value="NZ_VTUX01000007.1"/>
</dbReference>
<reference evidence="9 10" key="1">
    <citation type="submission" date="2019-09" db="EMBL/GenBank/DDBJ databases">
        <authorList>
            <person name="Chen X.-Y."/>
        </authorList>
    </citation>
    <scope>NUCLEOTIDE SEQUENCE [LARGE SCALE GENOMIC DNA]</scope>
    <source>
        <strain evidence="9 10">NY5</strain>
    </source>
</reference>
<dbReference type="Pfam" id="PF11939">
    <property type="entry name" value="NiFe-hyd_HybE"/>
    <property type="match status" value="1"/>
</dbReference>
<dbReference type="InterPro" id="IPR024935">
    <property type="entry name" value="Rubredoxin_dom"/>
</dbReference>
<dbReference type="CDD" id="cd00730">
    <property type="entry name" value="rubredoxin"/>
    <property type="match status" value="1"/>
</dbReference>
<dbReference type="Gene3D" id="3.30.1460.40">
    <property type="entry name" value="[NiFe]-hydrogenase assembly chaperone, HybE"/>
    <property type="match status" value="1"/>
</dbReference>
<name>A0A5B0WTP7_9GAMM</name>
<protein>
    <submittedName>
        <fullName evidence="9">[NiFe]-hydrogenase assembly chaperone HybE</fullName>
    </submittedName>
</protein>
<keyword evidence="5" id="KW-0479">Metal-binding</keyword>
<dbReference type="GO" id="GO:0009055">
    <property type="term" value="F:electron transfer activity"/>
    <property type="evidence" value="ECO:0007669"/>
    <property type="project" value="TreeGrafter"/>
</dbReference>
<dbReference type="PROSITE" id="PS50903">
    <property type="entry name" value="RUBREDOXIN_LIKE"/>
    <property type="match status" value="1"/>
</dbReference>
<proteinExistence type="inferred from homology"/>
<dbReference type="PRINTS" id="PR00163">
    <property type="entry name" value="RUBREDOXIN"/>
</dbReference>
<sequence>MNGFEGSFLGNSDRISPDAALECGVCWWVYDPTQGDETWQIPAGTPFAELPAHWRCPSCDAAASQFMVLHDDDAELQQKPRPAIPESRAQLRQRERQILAAYTAVDARMRDLPVYNGKLTIQVVGLQSWQESLLAVLVTPWCMNILRLPGDSERLPIEGSSRDIAFPSGSYSFTSGQVEGLGAIESCSLFSPMEQFDDPLVAREVAAHALEALLQAPEPAPISRRHFLRGGRNSTDDAAR</sequence>
<organism evidence="9 10">
    <name type="scientific">Pseudohalioglobus sediminis</name>
    <dbReference type="NCBI Taxonomy" id="2606449"/>
    <lineage>
        <taxon>Bacteria</taxon>
        <taxon>Pseudomonadati</taxon>
        <taxon>Pseudomonadota</taxon>
        <taxon>Gammaproteobacteria</taxon>
        <taxon>Cellvibrionales</taxon>
        <taxon>Halieaceae</taxon>
        <taxon>Pseudohalioglobus</taxon>
    </lineage>
</organism>
<dbReference type="InterPro" id="IPR050526">
    <property type="entry name" value="Rubredoxin_ET"/>
</dbReference>
<dbReference type="PANTHER" id="PTHR47627">
    <property type="entry name" value="RUBREDOXIN"/>
    <property type="match status" value="1"/>
</dbReference>
<evidence type="ECO:0000259" key="8">
    <source>
        <dbReference type="PROSITE" id="PS50903"/>
    </source>
</evidence>
<comment type="similarity">
    <text evidence="2">Belongs to the rubredoxin family.</text>
</comment>
<dbReference type="InterPro" id="IPR024934">
    <property type="entry name" value="Rubredoxin-like_dom"/>
</dbReference>
<keyword evidence="10" id="KW-1185">Reference proteome</keyword>
<dbReference type="PROSITE" id="PS00202">
    <property type="entry name" value="RUBREDOXIN"/>
    <property type="match status" value="1"/>
</dbReference>
<evidence type="ECO:0000313" key="9">
    <source>
        <dbReference type="EMBL" id="KAA1189675.1"/>
    </source>
</evidence>